<dbReference type="GO" id="GO:0008236">
    <property type="term" value="F:serine-type peptidase activity"/>
    <property type="evidence" value="ECO:0007669"/>
    <property type="project" value="UniProtKB-KW"/>
</dbReference>
<feature type="signal peptide" evidence="10">
    <location>
        <begin position="1"/>
        <end position="30"/>
    </location>
</feature>
<feature type="region of interest" description="Disordered" evidence="9">
    <location>
        <begin position="310"/>
        <end position="335"/>
    </location>
</feature>
<comment type="similarity">
    <text evidence="3">Belongs to the peptidase S51 family.</text>
</comment>
<evidence type="ECO:0000256" key="10">
    <source>
        <dbReference type="SAM" id="SignalP"/>
    </source>
</evidence>
<evidence type="ECO:0000313" key="12">
    <source>
        <dbReference type="Proteomes" id="UP000446768"/>
    </source>
</evidence>
<organism evidence="11 12">
    <name type="scientific">Pseudoduganella rivuli</name>
    <dbReference type="NCBI Taxonomy" id="2666085"/>
    <lineage>
        <taxon>Bacteria</taxon>
        <taxon>Pseudomonadati</taxon>
        <taxon>Pseudomonadota</taxon>
        <taxon>Betaproteobacteria</taxon>
        <taxon>Burkholderiales</taxon>
        <taxon>Oxalobacteraceae</taxon>
        <taxon>Telluria group</taxon>
        <taxon>Pseudoduganella</taxon>
    </lineage>
</organism>
<protein>
    <recommendedName>
        <fullName evidence="5">Cyanophycinase</fullName>
        <ecNumber evidence="4">3.4.15.6</ecNumber>
    </recommendedName>
</protein>
<dbReference type="AlphaFoldDB" id="A0A7X2IQ37"/>
<evidence type="ECO:0000256" key="4">
    <source>
        <dbReference type="ARBA" id="ARBA00013115"/>
    </source>
</evidence>
<keyword evidence="8" id="KW-0720">Serine protease</keyword>
<accession>A0A7X2IQ37</accession>
<dbReference type="GO" id="GO:0004180">
    <property type="term" value="F:carboxypeptidase activity"/>
    <property type="evidence" value="ECO:0007669"/>
    <property type="project" value="UniProtKB-KW"/>
</dbReference>
<dbReference type="InterPro" id="IPR029062">
    <property type="entry name" value="Class_I_gatase-like"/>
</dbReference>
<reference evidence="11 12" key="1">
    <citation type="submission" date="2019-11" db="EMBL/GenBank/DDBJ databases">
        <title>Novel species isolated from a subtropical stream in China.</title>
        <authorList>
            <person name="Lu H."/>
        </authorList>
    </citation>
    <scope>NUCLEOTIDE SEQUENCE [LARGE SCALE GENOMIC DNA]</scope>
    <source>
        <strain evidence="11 12">FT92W</strain>
    </source>
</reference>
<evidence type="ECO:0000256" key="8">
    <source>
        <dbReference type="ARBA" id="ARBA00022825"/>
    </source>
</evidence>
<comment type="catalytic activity">
    <reaction evidence="1">
        <text>[L-4-(L-arginin-2-N-yl)aspartate](n) + H2O = [L-4-(L-arginin-2-N-yl)aspartate](n-1) + L-4-(L-arginin-2-N-yl)aspartate</text>
        <dbReference type="Rhea" id="RHEA:12845"/>
        <dbReference type="Rhea" id="RHEA-COMP:13728"/>
        <dbReference type="Rhea" id="RHEA-COMP:13734"/>
        <dbReference type="ChEBI" id="CHEBI:15377"/>
        <dbReference type="ChEBI" id="CHEBI:137986"/>
        <dbReference type="ChEBI" id="CHEBI:137991"/>
        <dbReference type="EC" id="3.4.15.6"/>
    </reaction>
</comment>
<evidence type="ECO:0000256" key="7">
    <source>
        <dbReference type="ARBA" id="ARBA00022801"/>
    </source>
</evidence>
<evidence type="ECO:0000256" key="3">
    <source>
        <dbReference type="ARBA" id="ARBA00006534"/>
    </source>
</evidence>
<evidence type="ECO:0000256" key="9">
    <source>
        <dbReference type="SAM" id="MobiDB-lite"/>
    </source>
</evidence>
<dbReference type="Pfam" id="PF03575">
    <property type="entry name" value="Peptidase_S51"/>
    <property type="match status" value="1"/>
</dbReference>
<dbReference type="PANTHER" id="PTHR36175">
    <property type="entry name" value="CYANOPHYCINASE"/>
    <property type="match status" value="1"/>
</dbReference>
<keyword evidence="7 11" id="KW-0378">Hydrolase</keyword>
<gene>
    <name evidence="11" type="ORF">GJ700_18550</name>
</gene>
<proteinExistence type="inferred from homology"/>
<comment type="function">
    <text evidence="2">Exopeptidase that catalyzes the hydrolytic cleavage of multi-L-arginyl-poly-L-aspartic acid (cyanophycin; a water-insoluble reserve polymer) into aspartate-arginine dipeptides.</text>
</comment>
<evidence type="ECO:0000256" key="2">
    <source>
        <dbReference type="ARBA" id="ARBA00002039"/>
    </source>
</evidence>
<dbReference type="CDD" id="cd03145">
    <property type="entry name" value="GAT1_cyanophycinase"/>
    <property type="match status" value="1"/>
</dbReference>
<dbReference type="EMBL" id="WKJJ01000011">
    <property type="protein sequence ID" value="MRV73717.1"/>
    <property type="molecule type" value="Genomic_DNA"/>
</dbReference>
<dbReference type="GO" id="GO:0008241">
    <property type="term" value="F:peptidyl-dipeptidase activity"/>
    <property type="evidence" value="ECO:0007669"/>
    <property type="project" value="UniProtKB-EC"/>
</dbReference>
<name>A0A7X2IQ37_9BURK</name>
<dbReference type="PANTHER" id="PTHR36175:SF1">
    <property type="entry name" value="CYANOPHYCINASE"/>
    <property type="match status" value="1"/>
</dbReference>
<evidence type="ECO:0000256" key="5">
    <source>
        <dbReference type="ARBA" id="ARBA00015719"/>
    </source>
</evidence>
<sequence length="427" mass="44129">MRSGKHSRVTRPLAAVALVGGALLAALAHAAALPEIPAGAGVPAGALVIIGGALRPDNAAVWRRVVALAGGPGARIAVLPAAAGNPALAGATTAALLKRYGATPFVVPLAPRLDGSDYRKVADDAAVARQVRAAGGVYFVGGEQLRITQALLRDDGSRSAVLQAIWDLYRRGGVVAGTSAGAAIMSSTMFADPPATLALLRQGLEPGRTVAPGLGFIGNDVFIDQHFLVRGRFARMIPAMLGTGYRTGIGIDEDSAIVVRRQRHVEVLGYKGALLVDLAQAHTGPGGAGQPLSITDVALSYLDHGDRYDLATGRHVPGPDKGAAQAPDTAGHRSPVYSNDILGNNAVLDVMEKLVDSDQREAIGIASGDPRLPGPQPGFAFRFRRSAGTMAWPSGATRAWSIRDVRLDIAPAVSSVVLPAAEPERAR</sequence>
<feature type="chain" id="PRO_5030882950" description="Cyanophycinase" evidence="10">
    <location>
        <begin position="31"/>
        <end position="427"/>
    </location>
</feature>
<evidence type="ECO:0000256" key="6">
    <source>
        <dbReference type="ARBA" id="ARBA00022670"/>
    </source>
</evidence>
<keyword evidence="6" id="KW-0645">Protease</keyword>
<dbReference type="EC" id="3.4.15.6" evidence="4"/>
<evidence type="ECO:0000313" key="11">
    <source>
        <dbReference type="EMBL" id="MRV73717.1"/>
    </source>
</evidence>
<keyword evidence="11" id="KW-0121">Carboxypeptidase</keyword>
<keyword evidence="12" id="KW-1185">Reference proteome</keyword>
<dbReference type="SUPFAM" id="SSF52317">
    <property type="entry name" value="Class I glutamine amidotransferase-like"/>
    <property type="match status" value="1"/>
</dbReference>
<dbReference type="InterPro" id="IPR011811">
    <property type="entry name" value="Peptidase_S51_cyanophycinase"/>
</dbReference>
<dbReference type="Gene3D" id="3.40.50.880">
    <property type="match status" value="1"/>
</dbReference>
<keyword evidence="10" id="KW-0732">Signal</keyword>
<evidence type="ECO:0000256" key="1">
    <source>
        <dbReference type="ARBA" id="ARBA00001092"/>
    </source>
</evidence>
<dbReference type="InterPro" id="IPR005320">
    <property type="entry name" value="Peptidase_S51"/>
</dbReference>
<dbReference type="GO" id="GO:0006508">
    <property type="term" value="P:proteolysis"/>
    <property type="evidence" value="ECO:0007669"/>
    <property type="project" value="UniProtKB-KW"/>
</dbReference>
<dbReference type="Proteomes" id="UP000446768">
    <property type="component" value="Unassembled WGS sequence"/>
</dbReference>
<comment type="caution">
    <text evidence="11">The sequence shown here is derived from an EMBL/GenBank/DDBJ whole genome shotgun (WGS) entry which is preliminary data.</text>
</comment>
<dbReference type="NCBIfam" id="TIGR02069">
    <property type="entry name" value="cyanophycinase"/>
    <property type="match status" value="1"/>
</dbReference>